<dbReference type="InterPro" id="IPR006141">
    <property type="entry name" value="Intein_N"/>
</dbReference>
<organism evidence="17 18">
    <name type="scientific">Microcystis aeruginosa DA14</name>
    <dbReference type="NCBI Taxonomy" id="1987506"/>
    <lineage>
        <taxon>Bacteria</taxon>
        <taxon>Bacillati</taxon>
        <taxon>Cyanobacteriota</taxon>
        <taxon>Cyanophyceae</taxon>
        <taxon>Oscillatoriophycideae</taxon>
        <taxon>Chroococcales</taxon>
        <taxon>Microcystaceae</taxon>
        <taxon>Microcystis</taxon>
    </lineage>
</organism>
<dbReference type="SMART" id="SM00306">
    <property type="entry name" value="HintN"/>
    <property type="match status" value="1"/>
</dbReference>
<dbReference type="FunFam" id="3.40.50.300:FF:004780">
    <property type="entry name" value="DNA polymerase III subunit"/>
    <property type="match status" value="1"/>
</dbReference>
<dbReference type="Pfam" id="PF23007">
    <property type="entry name" value="DnaA_N-like_STI"/>
    <property type="match status" value="1"/>
</dbReference>
<dbReference type="InterPro" id="IPR003586">
    <property type="entry name" value="Hint_dom_C"/>
</dbReference>
<dbReference type="FunFam" id="1.10.8.60:FF:000013">
    <property type="entry name" value="DNA polymerase III subunit gamma/tau"/>
    <property type="match status" value="1"/>
</dbReference>
<dbReference type="Pfam" id="PF12169">
    <property type="entry name" value="DNA_pol3_gamma3"/>
    <property type="match status" value="1"/>
</dbReference>
<dbReference type="GO" id="GO:0003677">
    <property type="term" value="F:DNA binding"/>
    <property type="evidence" value="ECO:0007669"/>
    <property type="project" value="InterPro"/>
</dbReference>
<evidence type="ECO:0000256" key="12">
    <source>
        <dbReference type="ARBA" id="ARBA00049244"/>
    </source>
</evidence>
<feature type="compositionally biased region" description="Pro residues" evidence="13">
    <location>
        <begin position="665"/>
        <end position="677"/>
    </location>
</feature>
<keyword evidence="9" id="KW-0067">ATP-binding</keyword>
<evidence type="ECO:0000256" key="4">
    <source>
        <dbReference type="ARBA" id="ARBA00022695"/>
    </source>
</evidence>
<feature type="domain" description="Hint" evidence="15">
    <location>
        <begin position="128"/>
        <end position="222"/>
    </location>
</feature>
<dbReference type="GO" id="GO:0005524">
    <property type="term" value="F:ATP binding"/>
    <property type="evidence" value="ECO:0007669"/>
    <property type="project" value="UniProtKB-KW"/>
</dbReference>
<evidence type="ECO:0000256" key="13">
    <source>
        <dbReference type="SAM" id="MobiDB-lite"/>
    </source>
</evidence>
<protein>
    <recommendedName>
        <fullName evidence="2">DNA-directed DNA polymerase</fullName>
        <ecNumber evidence="2">2.7.7.7</ecNumber>
    </recommendedName>
</protein>
<dbReference type="CDD" id="cd00081">
    <property type="entry name" value="Hint"/>
    <property type="match status" value="1"/>
</dbReference>
<dbReference type="EMBL" id="QQWE01000002">
    <property type="protein sequence ID" value="REJ58816.1"/>
    <property type="molecule type" value="Genomic_DNA"/>
</dbReference>
<dbReference type="Proteomes" id="UP000256301">
    <property type="component" value="Unassembled WGS sequence"/>
</dbReference>
<keyword evidence="10" id="KW-0239">DNA-directed DNA polymerase</keyword>
<keyword evidence="7" id="KW-0547">Nucleotide-binding</keyword>
<evidence type="ECO:0000256" key="11">
    <source>
        <dbReference type="ARBA" id="ARBA00023054"/>
    </source>
</evidence>
<evidence type="ECO:0000256" key="5">
    <source>
        <dbReference type="ARBA" id="ARBA00022705"/>
    </source>
</evidence>
<evidence type="ECO:0000256" key="1">
    <source>
        <dbReference type="ARBA" id="ARBA00006360"/>
    </source>
</evidence>
<evidence type="ECO:0000259" key="16">
    <source>
        <dbReference type="SMART" id="SM00382"/>
    </source>
</evidence>
<evidence type="ECO:0000256" key="2">
    <source>
        <dbReference type="ARBA" id="ARBA00012417"/>
    </source>
</evidence>
<dbReference type="Gene3D" id="1.10.8.60">
    <property type="match status" value="1"/>
</dbReference>
<evidence type="ECO:0000256" key="3">
    <source>
        <dbReference type="ARBA" id="ARBA00022679"/>
    </source>
</evidence>
<dbReference type="NCBIfam" id="TIGR02397">
    <property type="entry name" value="dnaX_nterm"/>
    <property type="match status" value="2"/>
</dbReference>
<dbReference type="GO" id="GO:0016539">
    <property type="term" value="P:intein-mediated protein splicing"/>
    <property type="evidence" value="ECO:0007669"/>
    <property type="project" value="InterPro"/>
</dbReference>
<keyword evidence="8" id="KW-0862">Zinc</keyword>
<dbReference type="InterPro" id="IPR003587">
    <property type="entry name" value="Hint_dom_N"/>
</dbReference>
<dbReference type="PANTHER" id="PTHR11669">
    <property type="entry name" value="REPLICATION FACTOR C / DNA POLYMERASE III GAMMA-TAU SUBUNIT"/>
    <property type="match status" value="1"/>
</dbReference>
<gene>
    <name evidence="17" type="primary">dnaX</name>
    <name evidence="17" type="ORF">DWQ56_06665</name>
</gene>
<evidence type="ECO:0000313" key="17">
    <source>
        <dbReference type="EMBL" id="REJ58816.1"/>
    </source>
</evidence>
<dbReference type="InterPro" id="IPR012763">
    <property type="entry name" value="DNA_pol_III_sug/sutau_N"/>
</dbReference>
<dbReference type="GO" id="GO:0046872">
    <property type="term" value="F:metal ion binding"/>
    <property type="evidence" value="ECO:0007669"/>
    <property type="project" value="UniProtKB-KW"/>
</dbReference>
<comment type="similarity">
    <text evidence="1">Belongs to the DnaX/STICHEL family.</text>
</comment>
<dbReference type="Pfam" id="PF07591">
    <property type="entry name" value="PT-HINT"/>
    <property type="match status" value="1"/>
</dbReference>
<evidence type="ECO:0000313" key="18">
    <source>
        <dbReference type="Proteomes" id="UP000256301"/>
    </source>
</evidence>
<dbReference type="InterPro" id="IPR022754">
    <property type="entry name" value="DNA_pol_III_gamma-3"/>
</dbReference>
<dbReference type="CDD" id="cd18137">
    <property type="entry name" value="HLD_clamp_pol_III_gamma_tau"/>
    <property type="match status" value="1"/>
</dbReference>
<reference evidence="17 18" key="1">
    <citation type="submission" date="2017-08" db="EMBL/GenBank/DDBJ databases">
        <title>Functional genomic and metabolic studies of the symbiotic interactions of six Microcystis-dominated communities.</title>
        <authorList>
            <person name="Li Q."/>
            <person name="Lin F."/>
        </authorList>
    </citation>
    <scope>NUCLEOTIDE SEQUENCE [LARGE SCALE GENOMIC DNA]</scope>
    <source>
        <strain evidence="17">DA14</strain>
    </source>
</reference>
<dbReference type="SUPFAM" id="SSF48019">
    <property type="entry name" value="post-AAA+ oligomerization domain-like"/>
    <property type="match status" value="1"/>
</dbReference>
<dbReference type="FunFam" id="3.40.50.300:FF:000014">
    <property type="entry name" value="DNA polymerase III subunit gamma/tau"/>
    <property type="match status" value="1"/>
</dbReference>
<evidence type="ECO:0000256" key="7">
    <source>
        <dbReference type="ARBA" id="ARBA00022741"/>
    </source>
</evidence>
<dbReference type="InterPro" id="IPR030934">
    <property type="entry name" value="Intein_C"/>
</dbReference>
<dbReference type="InterPro" id="IPR008921">
    <property type="entry name" value="DNA_pol3_clamp-load_cplx_C"/>
</dbReference>
<dbReference type="InterPro" id="IPR050238">
    <property type="entry name" value="DNA_Rep/Repair_Clamp_Loader"/>
</dbReference>
<evidence type="ECO:0000259" key="15">
    <source>
        <dbReference type="SMART" id="SM00306"/>
    </source>
</evidence>
<dbReference type="Pfam" id="PF22608">
    <property type="entry name" value="DNAX_ATPase_lid"/>
    <property type="match status" value="1"/>
</dbReference>
<dbReference type="InterPro" id="IPR036844">
    <property type="entry name" value="Hint_dom_sf"/>
</dbReference>
<dbReference type="GO" id="GO:0003887">
    <property type="term" value="F:DNA-directed DNA polymerase activity"/>
    <property type="evidence" value="ECO:0007669"/>
    <property type="project" value="UniProtKB-KW"/>
</dbReference>
<evidence type="ECO:0000256" key="10">
    <source>
        <dbReference type="ARBA" id="ARBA00022932"/>
    </source>
</evidence>
<feature type="region of interest" description="Disordered" evidence="13">
    <location>
        <begin position="657"/>
        <end position="679"/>
    </location>
</feature>
<keyword evidence="4 17" id="KW-0548">Nucleotidyltransferase</keyword>
<dbReference type="Gene3D" id="2.170.16.10">
    <property type="entry name" value="Hedgehog/Intein (Hint) domain"/>
    <property type="match status" value="1"/>
</dbReference>
<keyword evidence="11" id="KW-0175">Coiled coil</keyword>
<dbReference type="GO" id="GO:0009360">
    <property type="term" value="C:DNA polymerase III complex"/>
    <property type="evidence" value="ECO:0007669"/>
    <property type="project" value="InterPro"/>
</dbReference>
<dbReference type="GO" id="GO:0006261">
    <property type="term" value="P:DNA-templated DNA replication"/>
    <property type="evidence" value="ECO:0007669"/>
    <property type="project" value="TreeGrafter"/>
</dbReference>
<dbReference type="EC" id="2.7.7.7" evidence="2"/>
<dbReference type="PROSITE" id="PS50818">
    <property type="entry name" value="INTEIN_C_TER"/>
    <property type="match status" value="1"/>
</dbReference>
<feature type="domain" description="Hint" evidence="14">
    <location>
        <begin position="238"/>
        <end position="283"/>
    </location>
</feature>
<dbReference type="Pfam" id="PF13177">
    <property type="entry name" value="DNA_pol3_delta2"/>
    <property type="match status" value="2"/>
</dbReference>
<evidence type="ECO:0000256" key="8">
    <source>
        <dbReference type="ARBA" id="ARBA00022833"/>
    </source>
</evidence>
<comment type="caution">
    <text evidence="17">The sequence shown here is derived from an EMBL/GenBank/DDBJ whole genome shotgun (WGS) entry which is preliminary data.</text>
</comment>
<evidence type="ECO:0000259" key="14">
    <source>
        <dbReference type="SMART" id="SM00305"/>
    </source>
</evidence>
<sequence length="802" mass="88457">MTYEPLHHKYRPQTFADLVGQSAIATTLSNALISERIAPAYLFTGPRGTGKTSSARILAKSLNCLSSDHPTPIPCGKCSVCQAIANGSALDVIEIDAASNTGVDNIREIIERSQFAPVQCRYKVYVIDECLTGDSLVFTETGLIPINHPEILGKRVLSYNESSGEWEYKKVLRWLNRGVKATLTIQTRNRTINCTDNHLIRIEKAWIQAKNLKIGDQILSPVNVAAVQYTPSIIKSPQWLTNFEEVIGIQEGDTESVYDLEVEDNHNFVANGLLVHNCHMLSTAAFNALLKTLEEPPDRVIFVLATTDPQRVLPTIISRCQRFDYRRIALDAMVAHLQKIAQIEAIDINLEALTLVAQIANGGLRDAESLLDQLSLLAGTITAERVWDLVGAVPERDLLTLLKVIHGNIPDQVIEQCRHLMNRGKEPLIVLQNLAGFYLNLLLAKTAPNRPEMVAVTAPTWQELCTEARTWSLEEILRGQQLLKDSETQLKNTTQPRLWLEVTLLGLLPQAQVIPLVATVAPSRPQTSAERPPEVITVPAPVNEPIKPPVITPTTSVAVPKTEVKTVASDDNHEQIWQQVLEVMEPPTTRTLLRQHGSLFSMEESSAYLSISSEQLLKMARLRLTNIESAFEAVFQRRIKVHLQVGSATAAMAAEVSPSPAARIQPPPETAPNPPITPENKVMTAVDILPVKEAIIEKKEAKFTASGTPKTSSTELPQKILSFDSSLETLDQDVDVSEILAAAQKLAKSFDGELVNMGYSVPENSAAETKVNKSLENMTIVRGRPDVNEILDSLEEDEDLPF</sequence>
<name>A0A3E0MGM7_MICAE</name>
<dbReference type="SUPFAM" id="SSF52540">
    <property type="entry name" value="P-loop containing nucleoside triphosphate hydrolases"/>
    <property type="match status" value="2"/>
</dbReference>
<proteinExistence type="inferred from homology"/>
<dbReference type="InterPro" id="IPR003593">
    <property type="entry name" value="AAA+_ATPase"/>
</dbReference>
<dbReference type="Gene3D" id="1.20.272.10">
    <property type="match status" value="1"/>
</dbReference>
<dbReference type="InterPro" id="IPR045085">
    <property type="entry name" value="HLD_clamp_pol_III_gamma_tau"/>
</dbReference>
<comment type="catalytic activity">
    <reaction evidence="12">
        <text>DNA(n) + a 2'-deoxyribonucleoside 5'-triphosphate = DNA(n+1) + diphosphate</text>
        <dbReference type="Rhea" id="RHEA:22508"/>
        <dbReference type="Rhea" id="RHEA-COMP:17339"/>
        <dbReference type="Rhea" id="RHEA-COMP:17340"/>
        <dbReference type="ChEBI" id="CHEBI:33019"/>
        <dbReference type="ChEBI" id="CHEBI:61560"/>
        <dbReference type="ChEBI" id="CHEBI:173112"/>
        <dbReference type="EC" id="2.7.7.7"/>
    </reaction>
</comment>
<keyword evidence="3 17" id="KW-0808">Transferase</keyword>
<dbReference type="InterPro" id="IPR054506">
    <property type="entry name" value="DnaA_N-like_STI"/>
</dbReference>
<dbReference type="SUPFAM" id="SSF51294">
    <property type="entry name" value="Hedgehog/intein (Hint) domain"/>
    <property type="match status" value="1"/>
</dbReference>
<dbReference type="InterPro" id="IPR027417">
    <property type="entry name" value="P-loop_NTPase"/>
</dbReference>
<feature type="domain" description="AAA+ ATPase" evidence="16">
    <location>
        <begin position="37"/>
        <end position="172"/>
    </location>
</feature>
<keyword evidence="6" id="KW-0479">Metal-binding</keyword>
<dbReference type="AlphaFoldDB" id="A0A3E0MGM7"/>
<evidence type="ECO:0000256" key="6">
    <source>
        <dbReference type="ARBA" id="ARBA00022723"/>
    </source>
</evidence>
<evidence type="ECO:0000256" key="9">
    <source>
        <dbReference type="ARBA" id="ARBA00022840"/>
    </source>
</evidence>
<dbReference type="NCBIfam" id="TIGR01443">
    <property type="entry name" value="intein_Cterm"/>
    <property type="match status" value="1"/>
</dbReference>
<accession>A0A3E0MGM7</accession>
<dbReference type="SMART" id="SM00305">
    <property type="entry name" value="HintC"/>
    <property type="match status" value="1"/>
</dbReference>
<dbReference type="SMART" id="SM00382">
    <property type="entry name" value="AAA"/>
    <property type="match status" value="1"/>
</dbReference>
<dbReference type="Gene3D" id="3.40.50.300">
    <property type="entry name" value="P-loop containing nucleotide triphosphate hydrolases"/>
    <property type="match status" value="2"/>
</dbReference>
<dbReference type="PROSITE" id="PS50817">
    <property type="entry name" value="INTEIN_N_TER"/>
    <property type="match status" value="1"/>
</dbReference>
<keyword evidence="5" id="KW-0235">DNA replication</keyword>
<dbReference type="PANTHER" id="PTHR11669:SF0">
    <property type="entry name" value="PROTEIN STICHEL-LIKE 2"/>
    <property type="match status" value="1"/>
</dbReference>